<keyword evidence="6" id="KW-0297">G-protein coupled receptor</keyword>
<evidence type="ECO:0000313" key="14">
    <source>
        <dbReference type="Proteomes" id="UP001228049"/>
    </source>
</evidence>
<dbReference type="GO" id="GO:0004930">
    <property type="term" value="F:G protein-coupled receptor activity"/>
    <property type="evidence" value="ECO:0007669"/>
    <property type="project" value="UniProtKB-KW"/>
</dbReference>
<dbReference type="InterPro" id="IPR000068">
    <property type="entry name" value="GPCR_3_Ca_sens_rcpt-rel"/>
</dbReference>
<dbReference type="PANTHER" id="PTHR24061">
    <property type="entry name" value="CALCIUM-SENSING RECEPTOR-RELATED"/>
    <property type="match status" value="1"/>
</dbReference>
<feature type="domain" description="Receptor ligand binding region" evidence="12">
    <location>
        <begin position="90"/>
        <end position="456"/>
    </location>
</feature>
<dbReference type="FunFam" id="3.40.50.2300:FF:000016">
    <property type="entry name" value="Taste 1 receptor member 2"/>
    <property type="match status" value="2"/>
</dbReference>
<dbReference type="PRINTS" id="PR00592">
    <property type="entry name" value="CASENSINGR"/>
</dbReference>
<dbReference type="EMBL" id="JASDAP010000007">
    <property type="protein sequence ID" value="KAK1900583.1"/>
    <property type="molecule type" value="Genomic_DNA"/>
</dbReference>
<dbReference type="Proteomes" id="UP001228049">
    <property type="component" value="Unassembled WGS sequence"/>
</dbReference>
<dbReference type="PANTHER" id="PTHR24061:SF504">
    <property type="entry name" value="EXTRACELLULAR CALCIUM-SENSING RECEPTOR ISOFORM X2-RELATED"/>
    <property type="match status" value="1"/>
</dbReference>
<proteinExistence type="predicted"/>
<name>A0AAD9CF51_DISEL</name>
<evidence type="ECO:0000256" key="10">
    <source>
        <dbReference type="ARBA" id="ARBA00023224"/>
    </source>
</evidence>
<organism evidence="13 14">
    <name type="scientific">Dissostichus eleginoides</name>
    <name type="common">Patagonian toothfish</name>
    <name type="synonym">Dissostichus amissus</name>
    <dbReference type="NCBI Taxonomy" id="100907"/>
    <lineage>
        <taxon>Eukaryota</taxon>
        <taxon>Metazoa</taxon>
        <taxon>Chordata</taxon>
        <taxon>Craniata</taxon>
        <taxon>Vertebrata</taxon>
        <taxon>Euteleostomi</taxon>
        <taxon>Actinopterygii</taxon>
        <taxon>Neopterygii</taxon>
        <taxon>Teleostei</taxon>
        <taxon>Neoteleostei</taxon>
        <taxon>Acanthomorphata</taxon>
        <taxon>Eupercaria</taxon>
        <taxon>Perciformes</taxon>
        <taxon>Notothenioidei</taxon>
        <taxon>Nototheniidae</taxon>
        <taxon>Dissostichus</taxon>
    </lineage>
</organism>
<dbReference type="InterPro" id="IPR000337">
    <property type="entry name" value="GPCR_3"/>
</dbReference>
<accession>A0AAD9CF51</accession>
<keyword evidence="9" id="KW-0325">Glycoprotein</keyword>
<evidence type="ECO:0000256" key="6">
    <source>
        <dbReference type="ARBA" id="ARBA00023040"/>
    </source>
</evidence>
<reference evidence="13" key="1">
    <citation type="submission" date="2023-04" db="EMBL/GenBank/DDBJ databases">
        <title>Chromosome-level genome of Chaenocephalus aceratus.</title>
        <authorList>
            <person name="Park H."/>
        </authorList>
    </citation>
    <scope>NUCLEOTIDE SEQUENCE</scope>
    <source>
        <strain evidence="13">DE</strain>
        <tissue evidence="13">Muscle</tissue>
    </source>
</reference>
<dbReference type="InterPro" id="IPR028082">
    <property type="entry name" value="Peripla_BP_I"/>
</dbReference>
<evidence type="ECO:0000256" key="4">
    <source>
        <dbReference type="ARBA" id="ARBA00022729"/>
    </source>
</evidence>
<comment type="subcellular location">
    <subcellularLocation>
        <location evidence="1">Cell membrane</location>
        <topology evidence="1">Multi-pass membrane protein</topology>
    </subcellularLocation>
</comment>
<feature type="signal peptide" evidence="11">
    <location>
        <begin position="1"/>
        <end position="25"/>
    </location>
</feature>
<evidence type="ECO:0000256" key="1">
    <source>
        <dbReference type="ARBA" id="ARBA00004651"/>
    </source>
</evidence>
<evidence type="ECO:0000256" key="2">
    <source>
        <dbReference type="ARBA" id="ARBA00022475"/>
    </source>
</evidence>
<evidence type="ECO:0000256" key="5">
    <source>
        <dbReference type="ARBA" id="ARBA00022989"/>
    </source>
</evidence>
<evidence type="ECO:0000256" key="8">
    <source>
        <dbReference type="ARBA" id="ARBA00023170"/>
    </source>
</evidence>
<keyword evidence="3" id="KW-0812">Transmembrane</keyword>
<dbReference type="GO" id="GO:0005886">
    <property type="term" value="C:plasma membrane"/>
    <property type="evidence" value="ECO:0007669"/>
    <property type="project" value="UniProtKB-SubCell"/>
</dbReference>
<feature type="chain" id="PRO_5042156931" evidence="11">
    <location>
        <begin position="26"/>
        <end position="933"/>
    </location>
</feature>
<dbReference type="Gene3D" id="3.40.50.2300">
    <property type="match status" value="4"/>
</dbReference>
<evidence type="ECO:0000256" key="11">
    <source>
        <dbReference type="SAM" id="SignalP"/>
    </source>
</evidence>
<sequence length="933" mass="104086">MNRLVLFHLLYSQCVLTLMYTPISSNPLPPSSAKVCKLQNSFEPGFVAKGDYIIGGIFPLHYNQEMPDLNCTYRPPPVKCNGFDPRAFRWAQTMRLAVEEINQSAELLPNYTLGYKIFDSCAYPLTGQRAAMAVLNGLSEDDSPTCSGASPLLAVIGESGSAQSIVVSRILQPFRIPMVKAIAQLLVRFNFTWVGLVRGDHEYGRFAVQGLLRELQGTKVCVAYQEMIPLLYNRKRALEILQVMRSSTAKVVVVFSAEGEMTPFLRDYMTQNITGIQWVASEAWVTASVFTASEYYPYLGGTIGFGIRKGKISGLSDYLQTVNPQMYLDNTLVKELWEALYGCDPSLSSGSPLPSCSGQETLLEQHSAYMNTSSPRVAYNVYKAVYAIAHSLHNLLLCQPGSGPFQYNSCAQSNNIYPWQLQHYLQEVTFNIAGEEVNFDLKGDSIPYYDILNWQRGMGGNIEFVNVGLFDGTKPAGEELLIQEDRIMWAGHQRTVYTVARCISSSMTTEESYTKATQNAKVCKLQNSFEPGFVAKGDYIIGGIFPLHYNQEMPDLNCTYRPPPVKCNGAFRWAQTMRLAVEEINQSAELLPNYTLGYKIFDSCGYPLTGQRAALAVLNGLSEDDSPTCSGVSPLLAVIGESGSAQSMVVSRILQPFRIPMVKAIAQLLVRFNFTWVGLVRGDHEYGRFAVQGLLRELQGTKVCVAYQEIIPMLYNRQRTLEILQVMRSSTAKVVVVFSTEGELTPFLSDYMTQNITGIQWVASEALITASVFTARQESLLEQHSAYMNTSSPRVAYNVYKAVYAFAHSLHNLLLCQPGSGPFQYNSCAQSNNIYPWQLQHYLQEVTFNIAGEEVNFDLNGDSISYYDILNWQRGMGGNIEYVNVGLFDGTKPAGEELLIQEDRITWAGHQSEASCSHCVFTFIHQMPAFKIL</sequence>
<keyword evidence="2" id="KW-1003">Cell membrane</keyword>
<keyword evidence="7" id="KW-0472">Membrane</keyword>
<evidence type="ECO:0000256" key="7">
    <source>
        <dbReference type="ARBA" id="ARBA00023136"/>
    </source>
</evidence>
<evidence type="ECO:0000259" key="12">
    <source>
        <dbReference type="Pfam" id="PF01094"/>
    </source>
</evidence>
<dbReference type="InterPro" id="IPR001828">
    <property type="entry name" value="ANF_lig-bd_rcpt"/>
</dbReference>
<keyword evidence="5" id="KW-1133">Transmembrane helix</keyword>
<dbReference type="PRINTS" id="PR00248">
    <property type="entry name" value="GPCRMGR"/>
</dbReference>
<evidence type="ECO:0000256" key="9">
    <source>
        <dbReference type="ARBA" id="ARBA00023180"/>
    </source>
</evidence>
<keyword evidence="8 13" id="KW-0675">Receptor</keyword>
<feature type="domain" description="Receptor ligand binding region" evidence="12">
    <location>
        <begin position="662"/>
        <end position="874"/>
    </location>
</feature>
<dbReference type="Pfam" id="PF01094">
    <property type="entry name" value="ANF_receptor"/>
    <property type="match status" value="2"/>
</dbReference>
<evidence type="ECO:0000256" key="3">
    <source>
        <dbReference type="ARBA" id="ARBA00022692"/>
    </source>
</evidence>
<gene>
    <name evidence="13" type="ORF">KUDE01_001370</name>
</gene>
<evidence type="ECO:0000313" key="13">
    <source>
        <dbReference type="EMBL" id="KAK1900583.1"/>
    </source>
</evidence>
<keyword evidence="14" id="KW-1185">Reference proteome</keyword>
<dbReference type="AlphaFoldDB" id="A0AAD9CF51"/>
<dbReference type="SUPFAM" id="SSF53822">
    <property type="entry name" value="Periplasmic binding protein-like I"/>
    <property type="match status" value="2"/>
</dbReference>
<comment type="caution">
    <text evidence="13">The sequence shown here is derived from an EMBL/GenBank/DDBJ whole genome shotgun (WGS) entry which is preliminary data.</text>
</comment>
<protein>
    <submittedName>
        <fullName evidence="13">Extracellular calcium-sensing receptor</fullName>
    </submittedName>
</protein>
<keyword evidence="10" id="KW-0807">Transducer</keyword>
<keyword evidence="4 11" id="KW-0732">Signal</keyword>